<accession>A0A1E8E083</accession>
<sequence>MHSKNMVLALLLGMSTASVFAEPVLQEGDTLESLSKVRISVTLQEPLAVEVDTPELEEAATEHGVVTSAQPQTVVKTATAEMVDVLEIDVPEIE</sequence>
<name>A0A1E8E083_9GAMM</name>
<keyword evidence="1" id="KW-0732">Signal</keyword>
<protein>
    <recommendedName>
        <fullName evidence="4">DUF2382 domain-containing protein</fullName>
    </recommendedName>
</protein>
<feature type="signal peptide" evidence="1">
    <location>
        <begin position="1"/>
        <end position="21"/>
    </location>
</feature>
<gene>
    <name evidence="2" type="ORF">BJN41_10590</name>
</gene>
<comment type="caution">
    <text evidence="2">The sequence shown here is derived from an EMBL/GenBank/DDBJ whole genome shotgun (WGS) entry which is preliminary data.</text>
</comment>
<evidence type="ECO:0000313" key="3">
    <source>
        <dbReference type="Proteomes" id="UP000186931"/>
    </source>
</evidence>
<organism evidence="2 3">
    <name type="scientific">Acinetobacter towneri</name>
    <dbReference type="NCBI Taxonomy" id="202956"/>
    <lineage>
        <taxon>Bacteria</taxon>
        <taxon>Pseudomonadati</taxon>
        <taxon>Pseudomonadota</taxon>
        <taxon>Gammaproteobacteria</taxon>
        <taxon>Moraxellales</taxon>
        <taxon>Moraxellaceae</taxon>
        <taxon>Acinetobacter</taxon>
    </lineage>
</organism>
<dbReference type="AlphaFoldDB" id="A0A1E8E083"/>
<dbReference type="RefSeq" id="WP_019837348.1">
    <property type="nucleotide sequence ID" value="NZ_CP183897.1"/>
</dbReference>
<dbReference type="Proteomes" id="UP000186931">
    <property type="component" value="Unassembled WGS sequence"/>
</dbReference>
<evidence type="ECO:0008006" key="4">
    <source>
        <dbReference type="Google" id="ProtNLM"/>
    </source>
</evidence>
<reference evidence="2 3" key="1">
    <citation type="submission" date="2016-10" db="EMBL/GenBank/DDBJ databases">
        <title>Genome of airborne Acinetobacter sp. 5-2Ac02 in the hospital environment: Species near to Acinetobacter towneri.</title>
        <authorList>
            <person name="Barbosa B."/>
            <person name="Fernandez-Garcia L."/>
            <person name="Gato E."/>
            <person name="Leao R."/>
            <person name="Albano R."/>
            <person name="Fernandez B."/>
            <person name="Fernandez-Cuenca F."/>
            <person name="Marques E."/>
            <person name="Tomas M."/>
        </authorList>
    </citation>
    <scope>NUCLEOTIDE SEQUENCE [LARGE SCALE GENOMIC DNA]</scope>
    <source>
        <strain evidence="2 3">5-2Ac02</strain>
    </source>
</reference>
<evidence type="ECO:0000313" key="2">
    <source>
        <dbReference type="EMBL" id="OFE43072.1"/>
    </source>
</evidence>
<evidence type="ECO:0000256" key="1">
    <source>
        <dbReference type="SAM" id="SignalP"/>
    </source>
</evidence>
<dbReference type="EMBL" id="MKQS01000017">
    <property type="protein sequence ID" value="OFE43072.1"/>
    <property type="molecule type" value="Genomic_DNA"/>
</dbReference>
<feature type="chain" id="PRO_5009213278" description="DUF2382 domain-containing protein" evidence="1">
    <location>
        <begin position="22"/>
        <end position="94"/>
    </location>
</feature>
<proteinExistence type="predicted"/>